<protein>
    <submittedName>
        <fullName evidence="1">Uncharacterized protein</fullName>
    </submittedName>
</protein>
<accession>A0A2T5EGR0</accession>
<dbReference type="RefSeq" id="WP_108188435.1">
    <property type="nucleotide sequence ID" value="NZ_PIFK01000097.1"/>
</dbReference>
<organism evidence="1 2">
    <name type="scientific">Vibrio splendidus</name>
    <dbReference type="NCBI Taxonomy" id="29497"/>
    <lineage>
        <taxon>Bacteria</taxon>
        <taxon>Pseudomonadati</taxon>
        <taxon>Pseudomonadota</taxon>
        <taxon>Gammaproteobacteria</taxon>
        <taxon>Vibrionales</taxon>
        <taxon>Vibrionaceae</taxon>
        <taxon>Vibrio</taxon>
    </lineage>
</organism>
<evidence type="ECO:0000313" key="1">
    <source>
        <dbReference type="EMBL" id="PTP18761.1"/>
    </source>
</evidence>
<dbReference type="EMBL" id="PIFK01000097">
    <property type="protein sequence ID" value="PTP18761.1"/>
    <property type="molecule type" value="Genomic_DNA"/>
</dbReference>
<comment type="caution">
    <text evidence="1">The sequence shown here is derived from an EMBL/GenBank/DDBJ whole genome shotgun (WGS) entry which is preliminary data.</text>
</comment>
<evidence type="ECO:0000313" key="2">
    <source>
        <dbReference type="Proteomes" id="UP000244197"/>
    </source>
</evidence>
<dbReference type="Proteomes" id="UP000244197">
    <property type="component" value="Unassembled WGS sequence"/>
</dbReference>
<dbReference type="AlphaFoldDB" id="A0A2T5EGR0"/>
<proteinExistence type="predicted"/>
<reference evidence="1 2" key="1">
    <citation type="submission" date="2017-11" db="EMBL/GenBank/DDBJ databases">
        <title>Population delineation of vibrios coincides with oyster pathogenicity.</title>
        <authorList>
            <person name="Bruto M."/>
            <person name="Labreuche Y."/>
            <person name="James A."/>
            <person name="Piel D."/>
            <person name="Chenivesse S."/>
            <person name="Petton B."/>
            <person name="Polz M.F."/>
            <person name="Le Roux F."/>
        </authorList>
    </citation>
    <scope>NUCLEOTIDE SEQUENCE [LARGE SCALE GENOMIC DNA]</scope>
    <source>
        <strain evidence="1 2">FF_144</strain>
    </source>
</reference>
<gene>
    <name evidence="1" type="ORF">CWO07_24910</name>
</gene>
<name>A0A2T5EGR0_VIBSP</name>
<sequence length="742" mass="85271">MMYQVKIIKQTNKEELVDLKKEFPKAPESDLKAIVHGCPLSDDKKQCKRYDKIIWTYRRLYQLASNMGVESGLSLDVLIEYHTQTEQSIIEKPSNRAYRAYFKSLVKHISPDHNAQFDVSVRKGRSDRGKTKYSLNVMRSKGYSPSHVNVVDLDVFHDFKGNLEKTAEVLSAPEHTRKKTALADDALKMMPSNVVDFNPLILHLKNGNNVPVEVNLEEFLTYDFCDNNLLVRIAGSFRLSNISPSSKLTYLNHLNQIFYFKQKTENKNEPISDRLFKAYLYDLHDKVRRGVIKNKATTVSQKQRWTNAILPLFGLKRLTRADLIKVKSGGNELASDAYTDKEWKMIVRALITDRKRLIGLINQSGSIHGNIITDYMANILMMTTVYTAATQAEMFTATFPDQVVSYSRNGKDHWITEGIKNRAASIRNTELKFKQNGKRMFEEFLPISKKVNALGNNTDYQLFISLDYGETRELNSTDLHSYANNLFQRNSELKEYKIDNPKFSINTQRIRSSITSKVASERGDASSIVSGRHKISVHRTAKYGRNNKQVNQKELAAQTHVMEHFGRNSGNVKLAIKTVESEFSIQVLTPLAAKRMREKNLNFNDIANGGTCQNKDTKHKKKFLRTLDNNPLLTDDDKKLMGCGYIINCFSCENFAVVDEVVDIWRLLSFEQKVKDIFTQHQNLDHYIKNYADLIERIDELKSKFTPQKLKVATKRMGKTLHPFWADEYAIFDVLRDFGDAN</sequence>